<dbReference type="GO" id="GO:0005886">
    <property type="term" value="C:plasma membrane"/>
    <property type="evidence" value="ECO:0007669"/>
    <property type="project" value="TreeGrafter"/>
</dbReference>
<dbReference type="InterPro" id="IPR013112">
    <property type="entry name" value="FAD-bd_8"/>
</dbReference>
<feature type="transmembrane region" description="Helical" evidence="2">
    <location>
        <begin position="171"/>
        <end position="193"/>
    </location>
</feature>
<feature type="transmembrane region" description="Helical" evidence="2">
    <location>
        <begin position="84"/>
        <end position="105"/>
    </location>
</feature>
<dbReference type="InterPro" id="IPR051410">
    <property type="entry name" value="Ferric/Cupric_Reductase"/>
</dbReference>
<dbReference type="CDD" id="cd06186">
    <property type="entry name" value="NOX_Duox_like_FAD_NADP"/>
    <property type="match status" value="1"/>
</dbReference>
<sequence>MCWDNNMFWDIVYWDIVYRDTMYWDNDIFWDIVCWDIMCWDNDMCWDIMCWDTMCWDNDMFWDIVYWDIVGLRYLAVSMDVSTWYAIGVFGAITLCIIVCMFLRLSRAVFRLGKRIFFRYLIYADIPKASGHSYYTTRYKCFLFLSVLTANIAAITIGVDDRRKFVKRTGMVAVINIVPLFLGTQISVVASNFNVKLGSNARLHRWLGTAAIMEGILHAATSLSIKKPKPSKREEIAGFLRKRPLSCATIQPINYTTLSGERIPVCDAVHLHVRLSRGWTHRAGQYMYLCIPRVNRTSFSQLHPFYVAWWYREGEFDYAVFIIKKYTGFTKLLVECNPKDRGTNGHLTALIEGPYGKELKLDLYGTMLLFATGIGIAGQLSYMSQLLRDYRSCETKTRRIALFWQVRSEGDLISLGERISMTYGALDVTDVLNLEISQRKGRITICRKSSIRSSTGDDVDKDAVCVDEKIGIAPETHSERSLIWAKRLSTGLLTAIYRALRSKIAQ</sequence>
<keyword evidence="1" id="KW-0813">Transport</keyword>
<dbReference type="GO" id="GO:0006826">
    <property type="term" value="P:iron ion transport"/>
    <property type="evidence" value="ECO:0007669"/>
    <property type="project" value="TreeGrafter"/>
</dbReference>
<evidence type="ECO:0000313" key="4">
    <source>
        <dbReference type="Proteomes" id="UP000515153"/>
    </source>
</evidence>
<dbReference type="KEGG" id="pgri:PgNI_02695"/>
<reference evidence="5" key="1">
    <citation type="journal article" date="2019" name="Mol. Biol. Evol.">
        <title>Blast fungal genomes show frequent chromosomal changes, gene gains and losses, and effector gene turnover.</title>
        <authorList>
            <person name="Gomez Luciano L.B."/>
            <person name="Jason Tsai I."/>
            <person name="Chuma I."/>
            <person name="Tosa Y."/>
            <person name="Chen Y.H."/>
            <person name="Li J.Y."/>
            <person name="Li M.Y."/>
            <person name="Jade Lu M.Y."/>
            <person name="Nakayashiki H."/>
            <person name="Li W.H."/>
        </authorList>
    </citation>
    <scope>NUCLEOTIDE SEQUENCE</scope>
    <source>
        <strain evidence="5">NI907</strain>
    </source>
</reference>
<evidence type="ECO:0000256" key="1">
    <source>
        <dbReference type="ARBA" id="ARBA00022448"/>
    </source>
</evidence>
<dbReference type="RefSeq" id="XP_030985723.1">
    <property type="nucleotide sequence ID" value="XM_031122755.1"/>
</dbReference>
<reference evidence="5" key="3">
    <citation type="submission" date="2025-08" db="UniProtKB">
        <authorList>
            <consortium name="RefSeq"/>
        </authorList>
    </citation>
    <scope>IDENTIFICATION</scope>
    <source>
        <strain evidence="5">NI907</strain>
    </source>
</reference>
<dbReference type="SUPFAM" id="SSF52343">
    <property type="entry name" value="Ferredoxin reductase-like, C-terminal NADP-linked domain"/>
    <property type="match status" value="1"/>
</dbReference>
<dbReference type="AlphaFoldDB" id="A0A6P8BEP9"/>
<dbReference type="GO" id="GO:0006879">
    <property type="term" value="P:intracellular iron ion homeostasis"/>
    <property type="evidence" value="ECO:0007669"/>
    <property type="project" value="TreeGrafter"/>
</dbReference>
<dbReference type="PROSITE" id="PS51384">
    <property type="entry name" value="FAD_FR"/>
    <property type="match status" value="1"/>
</dbReference>
<keyword evidence="2" id="KW-0812">Transmembrane</keyword>
<proteinExistence type="predicted"/>
<dbReference type="InterPro" id="IPR017927">
    <property type="entry name" value="FAD-bd_FR_type"/>
</dbReference>
<dbReference type="InterPro" id="IPR039261">
    <property type="entry name" value="FNR_nucleotide-bd"/>
</dbReference>
<dbReference type="GeneID" id="41957666"/>
<feature type="transmembrane region" description="Helical" evidence="2">
    <location>
        <begin position="205"/>
        <end position="225"/>
    </location>
</feature>
<dbReference type="Pfam" id="PF08022">
    <property type="entry name" value="FAD_binding_8"/>
    <property type="match status" value="1"/>
</dbReference>
<reference evidence="5" key="2">
    <citation type="submission" date="2019-10" db="EMBL/GenBank/DDBJ databases">
        <authorList>
            <consortium name="NCBI Genome Project"/>
        </authorList>
    </citation>
    <scope>NUCLEOTIDE SEQUENCE</scope>
    <source>
        <strain evidence="5">NI907</strain>
    </source>
</reference>
<feature type="domain" description="FAD-binding FR-type" evidence="3">
    <location>
        <begin position="250"/>
        <end position="361"/>
    </location>
</feature>
<dbReference type="PANTHER" id="PTHR32361">
    <property type="entry name" value="FERRIC/CUPRIC REDUCTASE TRANSMEMBRANE COMPONENT"/>
    <property type="match status" value="1"/>
</dbReference>
<organism evidence="4 5">
    <name type="scientific">Pyricularia grisea</name>
    <name type="common">Crabgrass-specific blast fungus</name>
    <name type="synonym">Magnaporthe grisea</name>
    <dbReference type="NCBI Taxonomy" id="148305"/>
    <lineage>
        <taxon>Eukaryota</taxon>
        <taxon>Fungi</taxon>
        <taxon>Dikarya</taxon>
        <taxon>Ascomycota</taxon>
        <taxon>Pezizomycotina</taxon>
        <taxon>Sordariomycetes</taxon>
        <taxon>Sordariomycetidae</taxon>
        <taxon>Magnaporthales</taxon>
        <taxon>Pyriculariaceae</taxon>
        <taxon>Pyricularia</taxon>
    </lineage>
</organism>
<dbReference type="PANTHER" id="PTHR32361:SF9">
    <property type="entry name" value="FERRIC REDUCTASE TRANSMEMBRANE COMPONENT 3-RELATED"/>
    <property type="match status" value="1"/>
</dbReference>
<dbReference type="Proteomes" id="UP000515153">
    <property type="component" value="Unplaced"/>
</dbReference>
<dbReference type="GO" id="GO:0015677">
    <property type="term" value="P:copper ion import"/>
    <property type="evidence" value="ECO:0007669"/>
    <property type="project" value="TreeGrafter"/>
</dbReference>
<gene>
    <name evidence="5" type="ORF">PgNI_02695</name>
</gene>
<evidence type="ECO:0000259" key="3">
    <source>
        <dbReference type="PROSITE" id="PS51384"/>
    </source>
</evidence>
<evidence type="ECO:0000256" key="2">
    <source>
        <dbReference type="SAM" id="Phobius"/>
    </source>
</evidence>
<accession>A0A6P8BEP9</accession>
<protein>
    <recommendedName>
        <fullName evidence="3">FAD-binding FR-type domain-containing protein</fullName>
    </recommendedName>
</protein>
<keyword evidence="2" id="KW-0472">Membrane</keyword>
<feature type="transmembrane region" description="Helical" evidence="2">
    <location>
        <begin position="141"/>
        <end position="159"/>
    </location>
</feature>
<name>A0A6P8BEP9_PYRGI</name>
<evidence type="ECO:0000313" key="5">
    <source>
        <dbReference type="RefSeq" id="XP_030985723.1"/>
    </source>
</evidence>
<keyword evidence="4" id="KW-1185">Reference proteome</keyword>
<keyword evidence="2" id="KW-1133">Transmembrane helix</keyword>
<dbReference type="Gene3D" id="3.40.50.80">
    <property type="entry name" value="Nucleotide-binding domain of ferredoxin-NADP reductase (FNR) module"/>
    <property type="match status" value="1"/>
</dbReference>
<dbReference type="GO" id="GO:0000293">
    <property type="term" value="F:ferric-chelate reductase activity"/>
    <property type="evidence" value="ECO:0007669"/>
    <property type="project" value="TreeGrafter"/>
</dbReference>